<gene>
    <name evidence="5" type="ORF">EV684_11448</name>
</gene>
<dbReference type="InterPro" id="IPR002577">
    <property type="entry name" value="HTH_HxlR"/>
</dbReference>
<evidence type="ECO:0000313" key="5">
    <source>
        <dbReference type="EMBL" id="TCO99751.1"/>
    </source>
</evidence>
<dbReference type="PANTHER" id="PTHR33204:SF39">
    <property type="entry name" value="TRANSCRIPTIONAL REGULATORY PROTEIN"/>
    <property type="match status" value="1"/>
</dbReference>
<dbReference type="GO" id="GO:0003677">
    <property type="term" value="F:DNA binding"/>
    <property type="evidence" value="ECO:0007669"/>
    <property type="project" value="UniProtKB-KW"/>
</dbReference>
<dbReference type="InterPro" id="IPR036390">
    <property type="entry name" value="WH_DNA-bd_sf"/>
</dbReference>
<dbReference type="OrthoDB" id="9807069at2"/>
<dbReference type="PROSITE" id="PS51118">
    <property type="entry name" value="HTH_HXLR"/>
    <property type="match status" value="1"/>
</dbReference>
<protein>
    <submittedName>
        <fullName evidence="5">HxlR family transcriptional regulator</fullName>
    </submittedName>
</protein>
<accession>A0A4R2LZW2</accession>
<dbReference type="Pfam" id="PF01638">
    <property type="entry name" value="HxlR"/>
    <property type="match status" value="1"/>
</dbReference>
<dbReference type="RefSeq" id="WP_132649061.1">
    <property type="nucleotide sequence ID" value="NZ_CP181386.1"/>
</dbReference>
<keyword evidence="1" id="KW-0805">Transcription regulation</keyword>
<dbReference type="GeneID" id="99685489"/>
<dbReference type="SUPFAM" id="SSF46785">
    <property type="entry name" value="Winged helix' DNA-binding domain"/>
    <property type="match status" value="1"/>
</dbReference>
<keyword evidence="3" id="KW-0804">Transcription</keyword>
<organism evidence="5 6">
    <name type="scientific">Rubrivivax gelatinosus</name>
    <name type="common">Rhodocyclus gelatinosus</name>
    <name type="synonym">Rhodopseudomonas gelatinosa</name>
    <dbReference type="NCBI Taxonomy" id="28068"/>
    <lineage>
        <taxon>Bacteria</taxon>
        <taxon>Pseudomonadati</taxon>
        <taxon>Pseudomonadota</taxon>
        <taxon>Betaproteobacteria</taxon>
        <taxon>Burkholderiales</taxon>
        <taxon>Sphaerotilaceae</taxon>
        <taxon>Rubrivivax</taxon>
    </lineage>
</organism>
<dbReference type="PANTHER" id="PTHR33204">
    <property type="entry name" value="TRANSCRIPTIONAL REGULATOR, MARR FAMILY"/>
    <property type="match status" value="1"/>
</dbReference>
<name>A0A4R2LZW2_RUBGE</name>
<reference evidence="5 6" key="1">
    <citation type="submission" date="2019-03" db="EMBL/GenBank/DDBJ databases">
        <title>Genomic Encyclopedia of Type Strains, Phase IV (KMG-IV): sequencing the most valuable type-strain genomes for metagenomic binning, comparative biology and taxonomic classification.</title>
        <authorList>
            <person name="Goeker M."/>
        </authorList>
    </citation>
    <scope>NUCLEOTIDE SEQUENCE [LARGE SCALE GENOMIC DNA]</scope>
    <source>
        <strain evidence="5 6">DSM 1709</strain>
    </source>
</reference>
<evidence type="ECO:0000259" key="4">
    <source>
        <dbReference type="PROSITE" id="PS51118"/>
    </source>
</evidence>
<dbReference type="AlphaFoldDB" id="A0A4R2LZW2"/>
<sequence length="128" mass="14566">MSLHKSKDPNADCCPIRDVLERLGDRWSMLVLFTLEEGGTLRFTVLKSRIADISQRMLAQTLRRLEQDGLVSRTVYPTVPPRVDYALTELGTSFLQPMHGLLDWAKAHHQDVHAARRAYTPPEAIEAR</sequence>
<comment type="caution">
    <text evidence="5">The sequence shown here is derived from an EMBL/GenBank/DDBJ whole genome shotgun (WGS) entry which is preliminary data.</text>
</comment>
<feature type="domain" description="HTH hxlR-type" evidence="4">
    <location>
        <begin position="14"/>
        <end position="113"/>
    </location>
</feature>
<evidence type="ECO:0000256" key="2">
    <source>
        <dbReference type="ARBA" id="ARBA00023125"/>
    </source>
</evidence>
<dbReference type="InterPro" id="IPR036388">
    <property type="entry name" value="WH-like_DNA-bd_sf"/>
</dbReference>
<dbReference type="EMBL" id="SLXD01000014">
    <property type="protein sequence ID" value="TCO99751.1"/>
    <property type="molecule type" value="Genomic_DNA"/>
</dbReference>
<proteinExistence type="predicted"/>
<keyword evidence="2" id="KW-0238">DNA-binding</keyword>
<dbReference type="Gene3D" id="1.10.10.10">
    <property type="entry name" value="Winged helix-like DNA-binding domain superfamily/Winged helix DNA-binding domain"/>
    <property type="match status" value="1"/>
</dbReference>
<evidence type="ECO:0000256" key="1">
    <source>
        <dbReference type="ARBA" id="ARBA00023015"/>
    </source>
</evidence>
<dbReference type="Proteomes" id="UP000295106">
    <property type="component" value="Unassembled WGS sequence"/>
</dbReference>
<evidence type="ECO:0000256" key="3">
    <source>
        <dbReference type="ARBA" id="ARBA00023163"/>
    </source>
</evidence>
<evidence type="ECO:0000313" key="6">
    <source>
        <dbReference type="Proteomes" id="UP000295106"/>
    </source>
</evidence>